<gene>
    <name evidence="2" type="ORF">QBC37DRAFT_425535</name>
</gene>
<keyword evidence="3" id="KW-1185">Reference proteome</keyword>
<reference evidence="2" key="2">
    <citation type="submission" date="2023-05" db="EMBL/GenBank/DDBJ databases">
        <authorList>
            <consortium name="Lawrence Berkeley National Laboratory"/>
            <person name="Steindorff A."/>
            <person name="Hensen N."/>
            <person name="Bonometti L."/>
            <person name="Westerberg I."/>
            <person name="Brannstrom I.O."/>
            <person name="Guillou S."/>
            <person name="Cros-Aarteil S."/>
            <person name="Calhoun S."/>
            <person name="Haridas S."/>
            <person name="Kuo A."/>
            <person name="Mondo S."/>
            <person name="Pangilinan J."/>
            <person name="Riley R."/>
            <person name="Labutti K."/>
            <person name="Andreopoulos B."/>
            <person name="Lipzen A."/>
            <person name="Chen C."/>
            <person name="Yanf M."/>
            <person name="Daum C."/>
            <person name="Ng V."/>
            <person name="Clum A."/>
            <person name="Ohm R."/>
            <person name="Martin F."/>
            <person name="Silar P."/>
            <person name="Natvig D."/>
            <person name="Lalanne C."/>
            <person name="Gautier V."/>
            <person name="Ament-Velasquez S.L."/>
            <person name="Kruys A."/>
            <person name="Hutchinson M.I."/>
            <person name="Powell A.J."/>
            <person name="Barry K."/>
            <person name="Miller A.N."/>
            <person name="Grigoriev I.V."/>
            <person name="Debuchy R."/>
            <person name="Gladieux P."/>
            <person name="Thoren M.H."/>
            <person name="Johannesson H."/>
        </authorList>
    </citation>
    <scope>NUCLEOTIDE SEQUENCE</scope>
    <source>
        <strain evidence="2">PSN293</strain>
    </source>
</reference>
<dbReference type="InterPro" id="IPR053832">
    <property type="entry name" value="DUF6924"/>
</dbReference>
<proteinExistence type="predicted"/>
<sequence length="174" mass="18888">MGATYIPIFCTAAVTVETLSEILHDAYYKGSEEQCKALILVHDKNTLPSAREHKFVKNIEATLPPVSDPPTSDFYGATIGQLVAHVQENTESRTSGWTTGACFLVADNQTLKDKSLNLVDCHRDYDGSCESDVHFPSVRVASDQADILAVNVEIANVGVGELKDNADEDDVCRG</sequence>
<evidence type="ECO:0000259" key="1">
    <source>
        <dbReference type="Pfam" id="PF21962"/>
    </source>
</evidence>
<reference evidence="2" key="1">
    <citation type="journal article" date="2023" name="Mol. Phylogenet. Evol.">
        <title>Genome-scale phylogeny and comparative genomics of the fungal order Sordariales.</title>
        <authorList>
            <person name="Hensen N."/>
            <person name="Bonometti L."/>
            <person name="Westerberg I."/>
            <person name="Brannstrom I.O."/>
            <person name="Guillou S."/>
            <person name="Cros-Aarteil S."/>
            <person name="Calhoun S."/>
            <person name="Haridas S."/>
            <person name="Kuo A."/>
            <person name="Mondo S."/>
            <person name="Pangilinan J."/>
            <person name="Riley R."/>
            <person name="LaButti K."/>
            <person name="Andreopoulos B."/>
            <person name="Lipzen A."/>
            <person name="Chen C."/>
            <person name="Yan M."/>
            <person name="Daum C."/>
            <person name="Ng V."/>
            <person name="Clum A."/>
            <person name="Steindorff A."/>
            <person name="Ohm R.A."/>
            <person name="Martin F."/>
            <person name="Silar P."/>
            <person name="Natvig D.O."/>
            <person name="Lalanne C."/>
            <person name="Gautier V."/>
            <person name="Ament-Velasquez S.L."/>
            <person name="Kruys A."/>
            <person name="Hutchinson M.I."/>
            <person name="Powell A.J."/>
            <person name="Barry K."/>
            <person name="Miller A.N."/>
            <person name="Grigoriev I.V."/>
            <person name="Debuchy R."/>
            <person name="Gladieux P."/>
            <person name="Hiltunen Thoren M."/>
            <person name="Johannesson H."/>
        </authorList>
    </citation>
    <scope>NUCLEOTIDE SEQUENCE</scope>
    <source>
        <strain evidence="2">PSN293</strain>
    </source>
</reference>
<dbReference type="EMBL" id="MU858133">
    <property type="protein sequence ID" value="KAK4212158.1"/>
    <property type="molecule type" value="Genomic_DNA"/>
</dbReference>
<evidence type="ECO:0000313" key="3">
    <source>
        <dbReference type="Proteomes" id="UP001301769"/>
    </source>
</evidence>
<name>A0AAN6Y4Q4_9PEZI</name>
<accession>A0AAN6Y4Q4</accession>
<dbReference type="AlphaFoldDB" id="A0AAN6Y4Q4"/>
<organism evidence="2 3">
    <name type="scientific">Rhypophila decipiens</name>
    <dbReference type="NCBI Taxonomy" id="261697"/>
    <lineage>
        <taxon>Eukaryota</taxon>
        <taxon>Fungi</taxon>
        <taxon>Dikarya</taxon>
        <taxon>Ascomycota</taxon>
        <taxon>Pezizomycotina</taxon>
        <taxon>Sordariomycetes</taxon>
        <taxon>Sordariomycetidae</taxon>
        <taxon>Sordariales</taxon>
        <taxon>Naviculisporaceae</taxon>
        <taxon>Rhypophila</taxon>
    </lineage>
</organism>
<dbReference type="Pfam" id="PF21962">
    <property type="entry name" value="DUF6924"/>
    <property type="match status" value="1"/>
</dbReference>
<evidence type="ECO:0000313" key="2">
    <source>
        <dbReference type="EMBL" id="KAK4212158.1"/>
    </source>
</evidence>
<feature type="domain" description="DUF6924" evidence="1">
    <location>
        <begin position="59"/>
        <end position="174"/>
    </location>
</feature>
<dbReference type="Proteomes" id="UP001301769">
    <property type="component" value="Unassembled WGS sequence"/>
</dbReference>
<comment type="caution">
    <text evidence="2">The sequence shown here is derived from an EMBL/GenBank/DDBJ whole genome shotgun (WGS) entry which is preliminary data.</text>
</comment>
<protein>
    <recommendedName>
        <fullName evidence="1">DUF6924 domain-containing protein</fullName>
    </recommendedName>
</protein>